<accession>A0ABT0BL95</accession>
<evidence type="ECO:0000313" key="3">
    <source>
        <dbReference type="Proteomes" id="UP001202281"/>
    </source>
</evidence>
<keyword evidence="1" id="KW-0732">Signal</keyword>
<feature type="chain" id="PRO_5047214296" description="Cytochrome c domain-containing protein" evidence="1">
    <location>
        <begin position="27"/>
        <end position="100"/>
    </location>
</feature>
<dbReference type="Proteomes" id="UP001202281">
    <property type="component" value="Unassembled WGS sequence"/>
</dbReference>
<proteinExistence type="predicted"/>
<evidence type="ECO:0008006" key="4">
    <source>
        <dbReference type="Google" id="ProtNLM"/>
    </source>
</evidence>
<comment type="caution">
    <text evidence="2">The sequence shown here is derived from an EMBL/GenBank/DDBJ whole genome shotgun (WGS) entry which is preliminary data.</text>
</comment>
<gene>
    <name evidence="2" type="ORF">MTR66_03170</name>
</gene>
<dbReference type="EMBL" id="JALHLG010000003">
    <property type="protein sequence ID" value="MCJ2185812.1"/>
    <property type="molecule type" value="Genomic_DNA"/>
</dbReference>
<protein>
    <recommendedName>
        <fullName evidence="4">Cytochrome c domain-containing protein</fullName>
    </recommendedName>
</protein>
<feature type="signal peptide" evidence="1">
    <location>
        <begin position="1"/>
        <end position="26"/>
    </location>
</feature>
<evidence type="ECO:0000256" key="1">
    <source>
        <dbReference type="SAM" id="SignalP"/>
    </source>
</evidence>
<keyword evidence="3" id="KW-1185">Reference proteome</keyword>
<sequence>MTFLGKVSMGVASAALFALPVSMAHASGSIGGGANQNPLRVGQGIYVKKIACKSCAYPGGLKSPQAVSEALGKISSGAIALSDSERKAVTAYINKRFKRK</sequence>
<dbReference type="RefSeq" id="WP_243917823.1">
    <property type="nucleotide sequence ID" value="NZ_JALHLG010000003.1"/>
</dbReference>
<reference evidence="2 3" key="1">
    <citation type="submission" date="2022-04" db="EMBL/GenBank/DDBJ databases">
        <title>Identification of a novel bacterium isolated from mangrove sediments.</title>
        <authorList>
            <person name="Pan X."/>
        </authorList>
    </citation>
    <scope>NUCLEOTIDE SEQUENCE [LARGE SCALE GENOMIC DNA]</scope>
    <source>
        <strain evidence="2 3">B2638</strain>
    </source>
</reference>
<evidence type="ECO:0000313" key="2">
    <source>
        <dbReference type="EMBL" id="MCJ2185812.1"/>
    </source>
</evidence>
<name>A0ABT0BL95_9SPHN</name>
<organism evidence="2 3">
    <name type="scientific">Novosphingobium beihaiensis</name>
    <dbReference type="NCBI Taxonomy" id="2930389"/>
    <lineage>
        <taxon>Bacteria</taxon>
        <taxon>Pseudomonadati</taxon>
        <taxon>Pseudomonadota</taxon>
        <taxon>Alphaproteobacteria</taxon>
        <taxon>Sphingomonadales</taxon>
        <taxon>Sphingomonadaceae</taxon>
        <taxon>Novosphingobium</taxon>
    </lineage>
</organism>